<evidence type="ECO:0000313" key="2">
    <source>
        <dbReference type="Proteomes" id="UP000323930"/>
    </source>
</evidence>
<evidence type="ECO:0000313" key="1">
    <source>
        <dbReference type="EMBL" id="TYA92141.1"/>
    </source>
</evidence>
<accession>A0A5D0J9F0</accession>
<dbReference type="AlphaFoldDB" id="A0A5D0J9F0"/>
<gene>
    <name evidence="1" type="ORF">FUA24_01545</name>
</gene>
<dbReference type="EMBL" id="VSDQ01000163">
    <property type="protein sequence ID" value="TYA92141.1"/>
    <property type="molecule type" value="Genomic_DNA"/>
</dbReference>
<dbReference type="PROSITE" id="PS51257">
    <property type="entry name" value="PROKAR_LIPOPROTEIN"/>
    <property type="match status" value="1"/>
</dbReference>
<sequence length="132" mass="14481">MKNIQKYIGVLILVFTLFACDEESNFDEFNAVLTPVYSLTNISNGPHKINVYKEKALIVEYITEVNVKSFQSSGYTDASTDTNFEVSVTKTLEDGSTQALVISADKASGAGTLTIDGTTIHDIVLKEEDVYN</sequence>
<organism evidence="1 2">
    <name type="scientific">Seonamhaeicola marinus</name>
    <dbReference type="NCBI Taxonomy" id="1912246"/>
    <lineage>
        <taxon>Bacteria</taxon>
        <taxon>Pseudomonadati</taxon>
        <taxon>Bacteroidota</taxon>
        <taxon>Flavobacteriia</taxon>
        <taxon>Flavobacteriales</taxon>
        <taxon>Flavobacteriaceae</taxon>
    </lineage>
</organism>
<reference evidence="1 2" key="1">
    <citation type="submission" date="2019-08" db="EMBL/GenBank/DDBJ databases">
        <title>Seonamhaeicola sediminis sp. nov., isolated from marine sediment.</title>
        <authorList>
            <person name="Cao W.R."/>
        </authorList>
    </citation>
    <scope>NUCLEOTIDE SEQUENCE [LARGE SCALE GENOMIC DNA]</scope>
    <source>
        <strain evidence="1 2">B011</strain>
    </source>
</reference>
<dbReference type="OrthoDB" id="1449607at2"/>
<protein>
    <submittedName>
        <fullName evidence="1">Uncharacterized protein</fullName>
    </submittedName>
</protein>
<name>A0A5D0J9F0_9FLAO</name>
<dbReference type="Proteomes" id="UP000323930">
    <property type="component" value="Unassembled WGS sequence"/>
</dbReference>
<comment type="caution">
    <text evidence="1">The sequence shown here is derived from an EMBL/GenBank/DDBJ whole genome shotgun (WGS) entry which is preliminary data.</text>
</comment>
<dbReference type="RefSeq" id="WP_148539747.1">
    <property type="nucleotide sequence ID" value="NZ_VSDQ01000163.1"/>
</dbReference>
<proteinExistence type="predicted"/>
<keyword evidence="2" id="KW-1185">Reference proteome</keyword>